<sequence>MKQPEEELQETLTELDDRAVVDYLRHHPEFFIRNAHAVEAMRVPHPVRGTVSLVEWHMARARNHINVLEENMTLLMEQAHANESLFYRLLNLQSRLVAADSLDEMLVRFHRWARDLGLAGATLRLFPDRWRLGAPSRYTHLALNRQAFEPLRIQRLGQSQHYLGPLNGPELLVVLPEAKAVGSVAMSMMGSDGDLGVILFSSRDPHHYQPGQGTQLLQEIALMLPELPELLERWIKRV</sequence>
<dbReference type="EMBL" id="DAARLZ010000018">
    <property type="protein sequence ID" value="HAE2977049.1"/>
    <property type="molecule type" value="Genomic_DNA"/>
</dbReference>
<dbReference type="PANTHER" id="PTHR38765:SF1">
    <property type="entry name" value="DUF484 DOMAIN-CONTAINING PROTEIN"/>
    <property type="match status" value="1"/>
</dbReference>
<proteinExistence type="predicted"/>
<dbReference type="PANTHER" id="PTHR38765">
    <property type="entry name" value="DUF484 DOMAIN-CONTAINING PROTEIN"/>
    <property type="match status" value="1"/>
</dbReference>
<dbReference type="AlphaFoldDB" id="A0A728XDR6"/>
<dbReference type="Gene3D" id="3.30.450.40">
    <property type="match status" value="1"/>
</dbReference>
<dbReference type="NCBIfam" id="NF008203">
    <property type="entry name" value="PRK10963.1"/>
    <property type="match status" value="1"/>
</dbReference>
<accession>A0A728XDR6</accession>
<organism evidence="1">
    <name type="scientific">Salmonella enterica</name>
    <name type="common">Salmonella choleraesuis</name>
    <dbReference type="NCBI Taxonomy" id="28901"/>
    <lineage>
        <taxon>Bacteria</taxon>
        <taxon>Pseudomonadati</taxon>
        <taxon>Pseudomonadota</taxon>
        <taxon>Gammaproteobacteria</taxon>
        <taxon>Enterobacterales</taxon>
        <taxon>Enterobacteriaceae</taxon>
        <taxon>Salmonella</taxon>
    </lineage>
</organism>
<reference evidence="1" key="1">
    <citation type="journal article" date="2018" name="Genome Biol.">
        <title>SKESA: strategic k-mer extension for scrupulous assemblies.</title>
        <authorList>
            <person name="Souvorov A."/>
            <person name="Agarwala R."/>
            <person name="Lipman D.J."/>
        </authorList>
    </citation>
    <scope>NUCLEOTIDE SEQUENCE</scope>
    <source>
        <strain evidence="1">N32770</strain>
    </source>
</reference>
<protein>
    <submittedName>
        <fullName evidence="1">DUF484 domain-containing protein</fullName>
    </submittedName>
</protein>
<evidence type="ECO:0000313" key="1">
    <source>
        <dbReference type="EMBL" id="HAE2977049.1"/>
    </source>
</evidence>
<dbReference type="Pfam" id="PF04340">
    <property type="entry name" value="DUF484"/>
    <property type="match status" value="1"/>
</dbReference>
<reference evidence="1" key="2">
    <citation type="submission" date="2018-07" db="EMBL/GenBank/DDBJ databases">
        <authorList>
            <consortium name="NCBI Pathogen Detection Project"/>
        </authorList>
    </citation>
    <scope>NUCLEOTIDE SEQUENCE</scope>
    <source>
        <strain evidence="1">N32770</strain>
    </source>
</reference>
<gene>
    <name evidence="1" type="ORF">GNC49_002979</name>
</gene>
<dbReference type="InterPro" id="IPR029016">
    <property type="entry name" value="GAF-like_dom_sf"/>
</dbReference>
<name>A0A728XDR6_SALER</name>
<comment type="caution">
    <text evidence="1">The sequence shown here is derived from an EMBL/GenBank/DDBJ whole genome shotgun (WGS) entry which is preliminary data.</text>
</comment>
<dbReference type="InterPro" id="IPR007435">
    <property type="entry name" value="DUF484"/>
</dbReference>